<keyword evidence="3" id="KW-1185">Reference proteome</keyword>
<protein>
    <submittedName>
        <fullName evidence="2">Uncharacterized protein</fullName>
    </submittedName>
</protein>
<dbReference type="EMBL" id="JAWDGP010001023">
    <property type="protein sequence ID" value="KAK3795620.1"/>
    <property type="molecule type" value="Genomic_DNA"/>
</dbReference>
<sequence length="136" mass="15527">MKETSVEGSKRRQESTKVDRTVMIREKRKFVSSLSEFPTSPPIGNPLWPCEDTIPVFLRSELQNQIKGGVCCLVADKRYQITRYFRSSPAVTQVEGDNYSSGECPGELQDFPVRRKGERKLEKRVKGDSALGRKMR</sequence>
<dbReference type="Proteomes" id="UP001283361">
    <property type="component" value="Unassembled WGS sequence"/>
</dbReference>
<evidence type="ECO:0000313" key="2">
    <source>
        <dbReference type="EMBL" id="KAK3795620.1"/>
    </source>
</evidence>
<reference evidence="2" key="1">
    <citation type="journal article" date="2023" name="G3 (Bethesda)">
        <title>A reference genome for the long-term kleptoplast-retaining sea slug Elysia crispata morphotype clarki.</title>
        <authorList>
            <person name="Eastman K.E."/>
            <person name="Pendleton A.L."/>
            <person name="Shaikh M.A."/>
            <person name="Suttiyut T."/>
            <person name="Ogas R."/>
            <person name="Tomko P."/>
            <person name="Gavelis G."/>
            <person name="Widhalm J.R."/>
            <person name="Wisecaver J.H."/>
        </authorList>
    </citation>
    <scope>NUCLEOTIDE SEQUENCE</scope>
    <source>
        <strain evidence="2">ECLA1</strain>
    </source>
</reference>
<proteinExistence type="predicted"/>
<organism evidence="2 3">
    <name type="scientific">Elysia crispata</name>
    <name type="common">lettuce slug</name>
    <dbReference type="NCBI Taxonomy" id="231223"/>
    <lineage>
        <taxon>Eukaryota</taxon>
        <taxon>Metazoa</taxon>
        <taxon>Spiralia</taxon>
        <taxon>Lophotrochozoa</taxon>
        <taxon>Mollusca</taxon>
        <taxon>Gastropoda</taxon>
        <taxon>Heterobranchia</taxon>
        <taxon>Euthyneura</taxon>
        <taxon>Panpulmonata</taxon>
        <taxon>Sacoglossa</taxon>
        <taxon>Placobranchoidea</taxon>
        <taxon>Plakobranchidae</taxon>
        <taxon>Elysia</taxon>
    </lineage>
</organism>
<feature type="compositionally biased region" description="Basic and acidic residues" evidence="1">
    <location>
        <begin position="115"/>
        <end position="127"/>
    </location>
</feature>
<evidence type="ECO:0000313" key="3">
    <source>
        <dbReference type="Proteomes" id="UP001283361"/>
    </source>
</evidence>
<name>A0AAE1AX36_9GAST</name>
<evidence type="ECO:0000256" key="1">
    <source>
        <dbReference type="SAM" id="MobiDB-lite"/>
    </source>
</evidence>
<gene>
    <name evidence="2" type="ORF">RRG08_025672</name>
</gene>
<accession>A0AAE1AX36</accession>
<feature type="region of interest" description="Disordered" evidence="1">
    <location>
        <begin position="115"/>
        <end position="136"/>
    </location>
</feature>
<comment type="caution">
    <text evidence="2">The sequence shown here is derived from an EMBL/GenBank/DDBJ whole genome shotgun (WGS) entry which is preliminary data.</text>
</comment>
<dbReference type="AlphaFoldDB" id="A0AAE1AX36"/>